<evidence type="ECO:0000313" key="1">
    <source>
        <dbReference type="EMBL" id="MFD2586194.1"/>
    </source>
</evidence>
<organism evidence="1 2">
    <name type="scientific">Croceitalea marina</name>
    <dbReference type="NCBI Taxonomy" id="1775166"/>
    <lineage>
        <taxon>Bacteria</taxon>
        <taxon>Pseudomonadati</taxon>
        <taxon>Bacteroidota</taxon>
        <taxon>Flavobacteriia</taxon>
        <taxon>Flavobacteriales</taxon>
        <taxon>Flavobacteriaceae</taxon>
        <taxon>Croceitalea</taxon>
    </lineage>
</organism>
<accession>A0ABW5MX23</accession>
<comment type="caution">
    <text evidence="1">The sequence shown here is derived from an EMBL/GenBank/DDBJ whole genome shotgun (WGS) entry which is preliminary data.</text>
</comment>
<name>A0ABW5MX23_9FLAO</name>
<reference evidence="2" key="1">
    <citation type="journal article" date="2019" name="Int. J. Syst. Evol. Microbiol.">
        <title>The Global Catalogue of Microorganisms (GCM) 10K type strain sequencing project: providing services to taxonomists for standard genome sequencing and annotation.</title>
        <authorList>
            <consortium name="The Broad Institute Genomics Platform"/>
            <consortium name="The Broad Institute Genome Sequencing Center for Infectious Disease"/>
            <person name="Wu L."/>
            <person name="Ma J."/>
        </authorList>
    </citation>
    <scope>NUCLEOTIDE SEQUENCE [LARGE SCALE GENOMIC DNA]</scope>
    <source>
        <strain evidence="2">KCTC 52368</strain>
    </source>
</reference>
<dbReference type="Proteomes" id="UP001597526">
    <property type="component" value="Unassembled WGS sequence"/>
</dbReference>
<proteinExistence type="predicted"/>
<gene>
    <name evidence="1" type="ORF">ACFSQJ_04595</name>
</gene>
<dbReference type="RefSeq" id="WP_339337137.1">
    <property type="nucleotide sequence ID" value="NZ_JBHULB010000007.1"/>
</dbReference>
<dbReference type="EMBL" id="JBHULB010000007">
    <property type="protein sequence ID" value="MFD2586194.1"/>
    <property type="molecule type" value="Genomic_DNA"/>
</dbReference>
<evidence type="ECO:0000313" key="2">
    <source>
        <dbReference type="Proteomes" id="UP001597526"/>
    </source>
</evidence>
<sequence length="80" mass="9045">MKIIFRTAVFLNPFLVLTYCLEGKMKQSVKVLTPHEVKAAAQTYRVAKYFAEGFGYKYGVEPSGNQKSMCWGKVDGLRFG</sequence>
<keyword evidence="2" id="KW-1185">Reference proteome</keyword>
<protein>
    <submittedName>
        <fullName evidence="1">Uncharacterized protein</fullName>
    </submittedName>
</protein>